<evidence type="ECO:0000313" key="9">
    <source>
        <dbReference type="EMBL" id="MFB3168585.1"/>
    </source>
</evidence>
<dbReference type="InterPro" id="IPR051393">
    <property type="entry name" value="ABC_transporter_permease"/>
</dbReference>
<feature type="transmembrane region" description="Helical" evidence="7">
    <location>
        <begin position="177"/>
        <end position="198"/>
    </location>
</feature>
<keyword evidence="5 7" id="KW-1133">Transmembrane helix</keyword>
<dbReference type="PANTHER" id="PTHR30193:SF44">
    <property type="entry name" value="LACTOSE TRANSPORT SYSTEM PERMEASE PROTEIN LACF"/>
    <property type="match status" value="1"/>
</dbReference>
<dbReference type="PROSITE" id="PS50928">
    <property type="entry name" value="ABC_TM1"/>
    <property type="match status" value="1"/>
</dbReference>
<name>A0ABV4YUT9_9BACI</name>
<evidence type="ECO:0000256" key="3">
    <source>
        <dbReference type="ARBA" id="ARBA00022475"/>
    </source>
</evidence>
<dbReference type="InterPro" id="IPR000515">
    <property type="entry name" value="MetI-like"/>
</dbReference>
<gene>
    <name evidence="9" type="ORF">P5G62_015825</name>
</gene>
<comment type="similarity">
    <text evidence="7">Belongs to the binding-protein-dependent transport system permease family.</text>
</comment>
<comment type="caution">
    <text evidence="9">The sequence shown here is derived from an EMBL/GenBank/DDBJ whole genome shotgun (WGS) entry which is preliminary data.</text>
</comment>
<comment type="subcellular location">
    <subcellularLocation>
        <location evidence="1 7">Cell membrane</location>
        <topology evidence="1 7">Multi-pass membrane protein</topology>
    </subcellularLocation>
</comment>
<dbReference type="PANTHER" id="PTHR30193">
    <property type="entry name" value="ABC TRANSPORTER PERMEASE PROTEIN"/>
    <property type="match status" value="1"/>
</dbReference>
<evidence type="ECO:0000256" key="7">
    <source>
        <dbReference type="RuleBase" id="RU363032"/>
    </source>
</evidence>
<feature type="domain" description="ABC transmembrane type-1" evidence="8">
    <location>
        <begin position="89"/>
        <end position="307"/>
    </location>
</feature>
<keyword evidence="6 7" id="KW-0472">Membrane</keyword>
<dbReference type="RefSeq" id="WP_306072869.1">
    <property type="nucleotide sequence ID" value="NZ_JAROBZ020000001.1"/>
</dbReference>
<dbReference type="InterPro" id="IPR035906">
    <property type="entry name" value="MetI-like_sf"/>
</dbReference>
<feature type="transmembrane region" description="Helical" evidence="7">
    <location>
        <begin position="93"/>
        <end position="114"/>
    </location>
</feature>
<keyword evidence="2 7" id="KW-0813">Transport</keyword>
<evidence type="ECO:0000259" key="8">
    <source>
        <dbReference type="PROSITE" id="PS50928"/>
    </source>
</evidence>
<sequence length="321" mass="36835">MYNVETRQNLELSKIAVKKKRANYKQYIPLYLMALPAMIYLFVNNYMPMYGMKLAFTELDYAKGVFNGEWVGLENFKFLFSTSDAWIMIRNTVLYNLLFIIFGTVFGLTIALLFNEIMNKAARRFYQSVTLIPYVISMVIVSYLGFAFLSSETGFINNSILKPLGIDAVSWYQEPKYWPFILLFVHTWHGLGYSLLMYTARILAIPREYYEAAEMDGATKWQQIKHITLPSLKPVIILMTMLALGRMFNSDFGLFYQLPMNSGALYSVTTTIDTYSFRALMKLGDITMASATGVFQSVVGFILLLLANSAVRKLSKDDRLF</sequence>
<dbReference type="Gene3D" id="1.10.3720.10">
    <property type="entry name" value="MetI-like"/>
    <property type="match status" value="1"/>
</dbReference>
<evidence type="ECO:0000256" key="2">
    <source>
        <dbReference type="ARBA" id="ARBA00022448"/>
    </source>
</evidence>
<dbReference type="Pfam" id="PF00528">
    <property type="entry name" value="BPD_transp_1"/>
    <property type="match status" value="1"/>
</dbReference>
<dbReference type="SUPFAM" id="SSF161098">
    <property type="entry name" value="MetI-like"/>
    <property type="match status" value="1"/>
</dbReference>
<feature type="transmembrane region" description="Helical" evidence="7">
    <location>
        <begin position="235"/>
        <end position="256"/>
    </location>
</feature>
<feature type="transmembrane region" description="Helical" evidence="7">
    <location>
        <begin position="126"/>
        <end position="149"/>
    </location>
</feature>
<feature type="transmembrane region" description="Helical" evidence="7">
    <location>
        <begin position="286"/>
        <end position="307"/>
    </location>
</feature>
<evidence type="ECO:0000313" key="10">
    <source>
        <dbReference type="Proteomes" id="UP001241748"/>
    </source>
</evidence>
<keyword evidence="3" id="KW-1003">Cell membrane</keyword>
<evidence type="ECO:0000256" key="4">
    <source>
        <dbReference type="ARBA" id="ARBA00022692"/>
    </source>
</evidence>
<evidence type="ECO:0000256" key="5">
    <source>
        <dbReference type="ARBA" id="ARBA00022989"/>
    </source>
</evidence>
<feature type="transmembrane region" description="Helical" evidence="7">
    <location>
        <begin position="28"/>
        <end position="47"/>
    </location>
</feature>
<protein>
    <submittedName>
        <fullName evidence="9">ABC transporter permease subunit</fullName>
    </submittedName>
</protein>
<accession>A0ABV4YUT9</accession>
<keyword evidence="4 7" id="KW-0812">Transmembrane</keyword>
<organism evidence="9 10">
    <name type="scientific">Neobacillus driksii</name>
    <dbReference type="NCBI Taxonomy" id="3035913"/>
    <lineage>
        <taxon>Bacteria</taxon>
        <taxon>Bacillati</taxon>
        <taxon>Bacillota</taxon>
        <taxon>Bacilli</taxon>
        <taxon>Bacillales</taxon>
        <taxon>Bacillaceae</taxon>
        <taxon>Neobacillus</taxon>
    </lineage>
</organism>
<keyword evidence="10" id="KW-1185">Reference proteome</keyword>
<evidence type="ECO:0000256" key="1">
    <source>
        <dbReference type="ARBA" id="ARBA00004651"/>
    </source>
</evidence>
<evidence type="ECO:0000256" key="6">
    <source>
        <dbReference type="ARBA" id="ARBA00023136"/>
    </source>
</evidence>
<dbReference type="CDD" id="cd06261">
    <property type="entry name" value="TM_PBP2"/>
    <property type="match status" value="1"/>
</dbReference>
<reference evidence="9 10" key="1">
    <citation type="submission" date="2024-05" db="EMBL/GenBank/DDBJ databases">
        <authorList>
            <person name="Venkateswaran K."/>
        </authorList>
    </citation>
    <scope>NUCLEOTIDE SEQUENCE [LARGE SCALE GENOMIC DNA]</scope>
    <source>
        <strain evidence="9 10">179-C4-2-HS</strain>
    </source>
</reference>
<dbReference type="EMBL" id="JAROBZ020000001">
    <property type="protein sequence ID" value="MFB3168585.1"/>
    <property type="molecule type" value="Genomic_DNA"/>
</dbReference>
<dbReference type="Proteomes" id="UP001241748">
    <property type="component" value="Unassembled WGS sequence"/>
</dbReference>
<proteinExistence type="inferred from homology"/>